<keyword evidence="7 8" id="KW-0472">Membrane</keyword>
<feature type="transmembrane region" description="Helical" evidence="11">
    <location>
        <begin position="249"/>
        <end position="269"/>
    </location>
</feature>
<dbReference type="InterPro" id="IPR052217">
    <property type="entry name" value="Mito/Peroxisomal_Carrier"/>
</dbReference>
<dbReference type="GO" id="GO:0016020">
    <property type="term" value="C:membrane"/>
    <property type="evidence" value="ECO:0007669"/>
    <property type="project" value="UniProtKB-SubCell"/>
</dbReference>
<evidence type="ECO:0000313" key="12">
    <source>
        <dbReference type="EMBL" id="KZT72453.1"/>
    </source>
</evidence>
<organism evidence="12 13">
    <name type="scientific">Daedalea quercina L-15889</name>
    <dbReference type="NCBI Taxonomy" id="1314783"/>
    <lineage>
        <taxon>Eukaryota</taxon>
        <taxon>Fungi</taxon>
        <taxon>Dikarya</taxon>
        <taxon>Basidiomycota</taxon>
        <taxon>Agaricomycotina</taxon>
        <taxon>Agaricomycetes</taxon>
        <taxon>Polyporales</taxon>
        <taxon>Fomitopsis</taxon>
    </lineage>
</organism>
<evidence type="ECO:0000256" key="1">
    <source>
        <dbReference type="ARBA" id="ARBA00004141"/>
    </source>
</evidence>
<dbReference type="PROSITE" id="PS50920">
    <property type="entry name" value="SOLCAR"/>
    <property type="match status" value="3"/>
</dbReference>
<comment type="similarity">
    <text evidence="2 9">Belongs to the mitochondrial carrier (TC 2.A.29) family.</text>
</comment>
<evidence type="ECO:0000256" key="6">
    <source>
        <dbReference type="ARBA" id="ARBA00022989"/>
    </source>
</evidence>
<evidence type="ECO:0000256" key="5">
    <source>
        <dbReference type="ARBA" id="ARBA00022737"/>
    </source>
</evidence>
<feature type="repeat" description="Solcar" evidence="8">
    <location>
        <begin position="244"/>
        <end position="337"/>
    </location>
</feature>
<dbReference type="PANTHER" id="PTHR45939">
    <property type="entry name" value="PEROXISOMAL MEMBRANE PROTEIN PMP34-RELATED"/>
    <property type="match status" value="1"/>
</dbReference>
<dbReference type="STRING" id="1314783.A0A165ST36"/>
<feature type="transmembrane region" description="Helical" evidence="11">
    <location>
        <begin position="77"/>
        <end position="95"/>
    </location>
</feature>
<evidence type="ECO:0000313" key="13">
    <source>
        <dbReference type="Proteomes" id="UP000076727"/>
    </source>
</evidence>
<dbReference type="SUPFAM" id="SSF103506">
    <property type="entry name" value="Mitochondrial carrier"/>
    <property type="match status" value="1"/>
</dbReference>
<evidence type="ECO:0000256" key="2">
    <source>
        <dbReference type="ARBA" id="ARBA00006375"/>
    </source>
</evidence>
<reference evidence="12 13" key="1">
    <citation type="journal article" date="2016" name="Mol. Biol. Evol.">
        <title>Comparative Genomics of Early-Diverging Mushroom-Forming Fungi Provides Insights into the Origins of Lignocellulose Decay Capabilities.</title>
        <authorList>
            <person name="Nagy L.G."/>
            <person name="Riley R."/>
            <person name="Tritt A."/>
            <person name="Adam C."/>
            <person name="Daum C."/>
            <person name="Floudas D."/>
            <person name="Sun H."/>
            <person name="Yadav J.S."/>
            <person name="Pangilinan J."/>
            <person name="Larsson K.H."/>
            <person name="Matsuura K."/>
            <person name="Barry K."/>
            <person name="Labutti K."/>
            <person name="Kuo R."/>
            <person name="Ohm R.A."/>
            <person name="Bhattacharya S.S."/>
            <person name="Shirouzu T."/>
            <person name="Yoshinaga Y."/>
            <person name="Martin F.M."/>
            <person name="Grigoriev I.V."/>
            <person name="Hibbett D.S."/>
        </authorList>
    </citation>
    <scope>NUCLEOTIDE SEQUENCE [LARGE SCALE GENOMIC DNA]</scope>
    <source>
        <strain evidence="12 13">L-15889</strain>
    </source>
</reference>
<gene>
    <name evidence="12" type="ORF">DAEQUDRAFT_809303</name>
</gene>
<dbReference type="Proteomes" id="UP000076727">
    <property type="component" value="Unassembled WGS sequence"/>
</dbReference>
<dbReference type="GO" id="GO:0015217">
    <property type="term" value="F:ADP transmembrane transporter activity"/>
    <property type="evidence" value="ECO:0007669"/>
    <property type="project" value="TreeGrafter"/>
</dbReference>
<evidence type="ECO:0000256" key="7">
    <source>
        <dbReference type="ARBA" id="ARBA00023136"/>
    </source>
</evidence>
<keyword evidence="3 9" id="KW-0813">Transport</keyword>
<evidence type="ECO:0000256" key="10">
    <source>
        <dbReference type="SAM" id="MobiDB-lite"/>
    </source>
</evidence>
<evidence type="ECO:0000256" key="3">
    <source>
        <dbReference type="ARBA" id="ARBA00022448"/>
    </source>
</evidence>
<keyword evidence="6 11" id="KW-1133">Transmembrane helix</keyword>
<dbReference type="InterPro" id="IPR018108">
    <property type="entry name" value="MCP_transmembrane"/>
</dbReference>
<feature type="region of interest" description="Disordered" evidence="10">
    <location>
        <begin position="157"/>
        <end position="183"/>
    </location>
</feature>
<protein>
    <submittedName>
        <fullName evidence="12">Mitochondrial carrier</fullName>
    </submittedName>
</protein>
<comment type="subcellular location">
    <subcellularLocation>
        <location evidence="1">Membrane</location>
        <topology evidence="1">Multi-pass membrane protein</topology>
    </subcellularLocation>
</comment>
<keyword evidence="5" id="KW-0677">Repeat</keyword>
<accession>A0A165ST36</accession>
<evidence type="ECO:0000256" key="4">
    <source>
        <dbReference type="ARBA" id="ARBA00022692"/>
    </source>
</evidence>
<proteinExistence type="inferred from homology"/>
<dbReference type="EMBL" id="KV429041">
    <property type="protein sequence ID" value="KZT72453.1"/>
    <property type="molecule type" value="Genomic_DNA"/>
</dbReference>
<feature type="transmembrane region" description="Helical" evidence="11">
    <location>
        <begin position="205"/>
        <end position="229"/>
    </location>
</feature>
<feature type="repeat" description="Solcar" evidence="8">
    <location>
        <begin position="124"/>
        <end position="233"/>
    </location>
</feature>
<dbReference type="Gene3D" id="1.50.40.10">
    <property type="entry name" value="Mitochondrial carrier domain"/>
    <property type="match status" value="2"/>
</dbReference>
<dbReference type="OrthoDB" id="18574at2759"/>
<feature type="repeat" description="Solcar" evidence="8">
    <location>
        <begin position="5"/>
        <end position="93"/>
    </location>
</feature>
<name>A0A165ST36_9APHY</name>
<evidence type="ECO:0000256" key="9">
    <source>
        <dbReference type="RuleBase" id="RU000488"/>
    </source>
</evidence>
<dbReference type="PANTHER" id="PTHR45939:SF2">
    <property type="entry name" value="CARRIER PROTEIN, PUTATIVE (AFU_ORTHOLOGUE AFUA_2G13870)-RELATED"/>
    <property type="match status" value="1"/>
</dbReference>
<evidence type="ECO:0000256" key="11">
    <source>
        <dbReference type="SAM" id="Phobius"/>
    </source>
</evidence>
<dbReference type="Pfam" id="PF00153">
    <property type="entry name" value="Mito_carr"/>
    <property type="match status" value="3"/>
</dbReference>
<keyword evidence="13" id="KW-1185">Reference proteome</keyword>
<sequence length="346" mass="37420">MTSALPPLVQACSGALASSSANAISYPLDLVATRVQTTRNPHFRDLEGALRMLRHIINSEGWSGLYDGLSADTASTVLSNFLYFYFYTVLHALAARRRASRESSTPLLATLRKAISSPTAPVLLGVPMELAVGFIAGVASRAVSTPLSVLTVHLQSGASNDDSSDDGDSESTGKSSDLRENNSTGRRLGLHEVVRNIYTEQGLSGFWAGFTPTLPLCLTPALTLLLFQLLRRLRIPLTSSRPSVSPLRAFLNGACANALALAALYPLVLAKVRVQAWRRATGENSESAPTTLDVWRTACADPQRRWLGLYDGLGAQIIKGFVSQGVTMMVKQRIEHAIVQIYLRRP</sequence>
<dbReference type="InterPro" id="IPR023395">
    <property type="entry name" value="MCP_dom_sf"/>
</dbReference>
<dbReference type="AlphaFoldDB" id="A0A165ST36"/>
<keyword evidence="4 8" id="KW-0812">Transmembrane</keyword>
<evidence type="ECO:0000256" key="8">
    <source>
        <dbReference type="PROSITE-ProRule" id="PRU00282"/>
    </source>
</evidence>